<dbReference type="Pfam" id="PF00753">
    <property type="entry name" value="Lactamase_B"/>
    <property type="match status" value="1"/>
</dbReference>
<gene>
    <name evidence="2" type="ORF">HXX76_002056</name>
</gene>
<accession>A0A836B0G1</accession>
<proteinExistence type="predicted"/>
<dbReference type="PANTHER" id="PTHR13754">
    <property type="entry name" value="METALLO-BETA-LACTAMASE SUPERFAMILY PROTEIN"/>
    <property type="match status" value="1"/>
</dbReference>
<keyword evidence="3" id="KW-1185">Reference proteome</keyword>
<dbReference type="InterPro" id="IPR001279">
    <property type="entry name" value="Metallo-B-lactamas"/>
</dbReference>
<name>A0A836B0G1_CHLIN</name>
<dbReference type="Proteomes" id="UP000650467">
    <property type="component" value="Unassembled WGS sequence"/>
</dbReference>
<comment type="caution">
    <text evidence="2">The sequence shown here is derived from an EMBL/GenBank/DDBJ whole genome shotgun (WGS) entry which is preliminary data.</text>
</comment>
<dbReference type="EMBL" id="JAEHOC010000003">
    <property type="protein sequence ID" value="KAG2443708.1"/>
    <property type="molecule type" value="Genomic_DNA"/>
</dbReference>
<dbReference type="CDD" id="cd07713">
    <property type="entry name" value="DHPS-like_MBL-fold"/>
    <property type="match status" value="1"/>
</dbReference>
<protein>
    <recommendedName>
        <fullName evidence="1">Metallo-beta-lactamase domain-containing protein</fullName>
    </recommendedName>
</protein>
<evidence type="ECO:0000313" key="3">
    <source>
        <dbReference type="Proteomes" id="UP000650467"/>
    </source>
</evidence>
<dbReference type="InterPro" id="IPR041712">
    <property type="entry name" value="DHPS-like_MBL-fold"/>
</dbReference>
<dbReference type="Gene3D" id="3.60.15.10">
    <property type="entry name" value="Ribonuclease Z/Hydroxyacylglutathione hydrolase-like"/>
    <property type="match status" value="1"/>
</dbReference>
<dbReference type="SUPFAM" id="SSF56281">
    <property type="entry name" value="Metallo-hydrolase/oxidoreductase"/>
    <property type="match status" value="1"/>
</dbReference>
<dbReference type="InterPro" id="IPR036866">
    <property type="entry name" value="RibonucZ/Hydroxyglut_hydro"/>
</dbReference>
<dbReference type="InterPro" id="IPR052926">
    <property type="entry name" value="Metallo-beta-lactamase_dom"/>
</dbReference>
<organism evidence="2 3">
    <name type="scientific">Chlamydomonas incerta</name>
    <dbReference type="NCBI Taxonomy" id="51695"/>
    <lineage>
        <taxon>Eukaryota</taxon>
        <taxon>Viridiplantae</taxon>
        <taxon>Chlorophyta</taxon>
        <taxon>core chlorophytes</taxon>
        <taxon>Chlorophyceae</taxon>
        <taxon>CS clade</taxon>
        <taxon>Chlamydomonadales</taxon>
        <taxon>Chlamydomonadaceae</taxon>
        <taxon>Chlamydomonas</taxon>
    </lineage>
</organism>
<evidence type="ECO:0000313" key="2">
    <source>
        <dbReference type="EMBL" id="KAG2443708.1"/>
    </source>
</evidence>
<evidence type="ECO:0000259" key="1">
    <source>
        <dbReference type="Pfam" id="PF00753"/>
    </source>
</evidence>
<sequence length="455" mass="46432">MQPQGSPPGAPAAAAAATTTAAAAAAVTAAAAAPANDDMYASYKDADSDAALQAARAVWAQVREVESVVVTAIVDNETDGLSTPCACCDPALDPNTRTSYASEFTTGIQRVMAGEWPCLDFTRTLMAGHGLSLLITATVAAAATAPDGGGSGGGVAPLRRTALFDGGPRPDLWAINAERLGVQLRDVGAAVLSHWHVDHSGGFAAVAQAAAQSRAAAAGAAEGAAEGAAAGAAGGAAAGGAVEPLVFDVHPDRPARRGLIMPNGKAVPFNEDVSWEQLGAPGCRVLRQSQPHALLDGLFFVSGAVPRRSAFELGQPGHGTQGADGVWRPDPLIMDERYLAVKVRGQGAVVFTGCSHAGAVNVVDHMTRVSGGRVFAVVGGLHLASRHMETRIPETLAALKALDPHIILAGHCTGWRAKAALLGAFPGRMQPLSVGGVYSFLAPQQQPEQEQQQAQ</sequence>
<dbReference type="PANTHER" id="PTHR13754:SF13">
    <property type="entry name" value="METALLO-BETA-LACTAMASE SUPERFAMILY PROTEIN (AFU_ORTHOLOGUE AFUA_3G07630)"/>
    <property type="match status" value="1"/>
</dbReference>
<dbReference type="OrthoDB" id="1470350at2759"/>
<dbReference type="AlphaFoldDB" id="A0A836B0G1"/>
<reference evidence="2" key="1">
    <citation type="journal article" date="2020" name="bioRxiv">
        <title>Comparative genomics of Chlamydomonas.</title>
        <authorList>
            <person name="Craig R.J."/>
            <person name="Hasan A.R."/>
            <person name="Ness R.W."/>
            <person name="Keightley P.D."/>
        </authorList>
    </citation>
    <scope>NUCLEOTIDE SEQUENCE</scope>
    <source>
        <strain evidence="2">SAG 7.73</strain>
    </source>
</reference>
<dbReference type="GO" id="GO:0016740">
    <property type="term" value="F:transferase activity"/>
    <property type="evidence" value="ECO:0007669"/>
    <property type="project" value="TreeGrafter"/>
</dbReference>
<feature type="domain" description="Metallo-beta-lactamase" evidence="1">
    <location>
        <begin position="161"/>
        <end position="221"/>
    </location>
</feature>